<feature type="region of interest" description="Disordered" evidence="1">
    <location>
        <begin position="347"/>
        <end position="405"/>
    </location>
</feature>
<comment type="caution">
    <text evidence="4">The sequence shown here is derived from an EMBL/GenBank/DDBJ whole genome shotgun (WGS) entry which is preliminary data.</text>
</comment>
<protein>
    <submittedName>
        <fullName evidence="4">WSC domain-containing protein</fullName>
    </submittedName>
</protein>
<sequence>MLKSVALSAGLIAGANAFWRMECPGRVGLARIDPIVNPDEASPHAHSIHGSSGFSEGAKTSDLLAGDCTSCRVTQDKSAYWTPSLYFQDAKTGKFEIVPQVGGMLAYYLLYGNNITAFPPGFQMISGSNERRSYTVGDPSKPDPDKSQWAALGQTKQEDLAQRAIGFNCLNYAKTPEGTLYRHYLPEKAYLDQHCTDGIRLELMFPSCWKGGDATDSKNHKDHMAFPDLVMTGNCPPGYPVRTPSMLFETIWNTYAFKNRDGKFVFSNGDVTGYGYHGDFMMGWDSDFLQQAVNTCTNPSGRIQDCPLFNVVDESKATSCKMKKGLLGSLFKEDVLGPMVSLPGGVKVGVGNDEDNQPATTSIKQAPTLTYRPGDKPSTPGAPLPGQAFKEGSNSSPKPQPTTTSYAAGAQAIDTTPAPPPPASPSAQPSYFSTEYITNGNQVTKILWEEKFVTVVEYGDSPAPTPNAGANYRRRHVHRGHGHGKF</sequence>
<feature type="domain" description="DUF1996" evidence="3">
    <location>
        <begin position="33"/>
        <end position="284"/>
    </location>
</feature>
<dbReference type="PANTHER" id="PTHR43662">
    <property type="match status" value="1"/>
</dbReference>
<evidence type="ECO:0000259" key="3">
    <source>
        <dbReference type="Pfam" id="PF09362"/>
    </source>
</evidence>
<organism evidence="4 5">
    <name type="scientific">Pochonia chlamydosporia 170</name>
    <dbReference type="NCBI Taxonomy" id="1380566"/>
    <lineage>
        <taxon>Eukaryota</taxon>
        <taxon>Fungi</taxon>
        <taxon>Dikarya</taxon>
        <taxon>Ascomycota</taxon>
        <taxon>Pezizomycotina</taxon>
        <taxon>Sordariomycetes</taxon>
        <taxon>Hypocreomycetidae</taxon>
        <taxon>Hypocreales</taxon>
        <taxon>Clavicipitaceae</taxon>
        <taxon>Pochonia</taxon>
    </lineage>
</organism>
<feature type="chain" id="PRO_5008101736" evidence="2">
    <location>
        <begin position="18"/>
        <end position="486"/>
    </location>
</feature>
<proteinExistence type="predicted"/>
<accession>A0A179FHJ7</accession>
<name>A0A179FHJ7_METCM</name>
<dbReference type="AlphaFoldDB" id="A0A179FHJ7"/>
<evidence type="ECO:0000313" key="5">
    <source>
        <dbReference type="Proteomes" id="UP000078397"/>
    </source>
</evidence>
<dbReference type="EMBL" id="LSBJ02000005">
    <property type="protein sequence ID" value="OAQ65026.1"/>
    <property type="molecule type" value="Genomic_DNA"/>
</dbReference>
<dbReference type="PANTHER" id="PTHR43662:SF7">
    <property type="entry name" value="DUF1996 DOMAIN-CONTAINING PROTEIN"/>
    <property type="match status" value="1"/>
</dbReference>
<dbReference type="RefSeq" id="XP_018142340.1">
    <property type="nucleotide sequence ID" value="XM_018285273.1"/>
</dbReference>
<dbReference type="InterPro" id="IPR018535">
    <property type="entry name" value="DUF1996"/>
</dbReference>
<dbReference type="STRING" id="1380566.A0A179FHJ7"/>
<evidence type="ECO:0000256" key="1">
    <source>
        <dbReference type="SAM" id="MobiDB-lite"/>
    </source>
</evidence>
<feature type="region of interest" description="Disordered" evidence="1">
    <location>
        <begin position="412"/>
        <end position="431"/>
    </location>
</feature>
<feature type="compositionally biased region" description="Polar residues" evidence="1">
    <location>
        <begin position="392"/>
        <end position="405"/>
    </location>
</feature>
<feature type="compositionally biased region" description="Polar residues" evidence="1">
    <location>
        <begin position="357"/>
        <end position="368"/>
    </location>
</feature>
<reference evidence="4 5" key="1">
    <citation type="journal article" date="2016" name="PLoS Pathog.">
        <title>Biosynthesis of antibiotic leucinostatins in bio-control fungus Purpureocillium lilacinum and their inhibition on phytophthora revealed by genome mining.</title>
        <authorList>
            <person name="Wang G."/>
            <person name="Liu Z."/>
            <person name="Lin R."/>
            <person name="Li E."/>
            <person name="Mao Z."/>
            <person name="Ling J."/>
            <person name="Yang Y."/>
            <person name="Yin W.B."/>
            <person name="Xie B."/>
        </authorList>
    </citation>
    <scope>NUCLEOTIDE SEQUENCE [LARGE SCALE GENOMIC DNA]</scope>
    <source>
        <strain evidence="4">170</strain>
    </source>
</reference>
<keyword evidence="5" id="KW-1185">Reference proteome</keyword>
<feature type="signal peptide" evidence="2">
    <location>
        <begin position="1"/>
        <end position="17"/>
    </location>
</feature>
<dbReference type="GeneID" id="28849267"/>
<evidence type="ECO:0000256" key="2">
    <source>
        <dbReference type="SAM" id="SignalP"/>
    </source>
</evidence>
<dbReference type="OrthoDB" id="74764at2759"/>
<keyword evidence="2" id="KW-0732">Signal</keyword>
<gene>
    <name evidence="4" type="ORF">VFPPC_06204</name>
</gene>
<dbReference type="KEGG" id="pchm:VFPPC_06204"/>
<evidence type="ECO:0000313" key="4">
    <source>
        <dbReference type="EMBL" id="OAQ65026.1"/>
    </source>
</evidence>
<dbReference type="Pfam" id="PF09362">
    <property type="entry name" value="DUF1996"/>
    <property type="match status" value="1"/>
</dbReference>
<dbReference type="Proteomes" id="UP000078397">
    <property type="component" value="Unassembled WGS sequence"/>
</dbReference>